<dbReference type="OrthoDB" id="10254671at2759"/>
<dbReference type="GO" id="GO:0005634">
    <property type="term" value="C:nucleus"/>
    <property type="evidence" value="ECO:0007669"/>
    <property type="project" value="UniProtKB-SubCell"/>
</dbReference>
<dbReference type="InterPro" id="IPR045216">
    <property type="entry name" value="CK2_alpha"/>
</dbReference>
<comment type="subunit">
    <text evidence="7">Heterotetramer.</text>
</comment>
<evidence type="ECO:0000256" key="7">
    <source>
        <dbReference type="RuleBase" id="RU369118"/>
    </source>
</evidence>
<evidence type="ECO:0000313" key="11">
    <source>
        <dbReference type="Proteomes" id="UP000694542"/>
    </source>
</evidence>
<reference evidence="10" key="2">
    <citation type="submission" date="2025-08" db="UniProtKB">
        <authorList>
            <consortium name="Ensembl"/>
        </authorList>
    </citation>
    <scope>IDENTIFICATION</scope>
</reference>
<organism evidence="10 11">
    <name type="scientific">Canis lupus familiaris</name>
    <name type="common">Dog</name>
    <name type="synonym">Canis familiaris</name>
    <dbReference type="NCBI Taxonomy" id="9615"/>
    <lineage>
        <taxon>Eukaryota</taxon>
        <taxon>Metazoa</taxon>
        <taxon>Chordata</taxon>
        <taxon>Craniata</taxon>
        <taxon>Vertebrata</taxon>
        <taxon>Euteleostomi</taxon>
        <taxon>Mammalia</taxon>
        <taxon>Eutheria</taxon>
        <taxon>Laurasiatheria</taxon>
        <taxon>Carnivora</taxon>
        <taxon>Caniformia</taxon>
        <taxon>Canidae</taxon>
        <taxon>Canis</taxon>
    </lineage>
</organism>
<keyword evidence="2 7" id="KW-0808">Transferase</keyword>
<dbReference type="Gene3D" id="1.10.510.10">
    <property type="entry name" value="Transferase(Phosphotransferase) domain 1"/>
    <property type="match status" value="1"/>
</dbReference>
<evidence type="ECO:0000256" key="5">
    <source>
        <dbReference type="ARBA" id="ARBA00022840"/>
    </source>
</evidence>
<dbReference type="Pfam" id="PF00069">
    <property type="entry name" value="Pkinase"/>
    <property type="match status" value="1"/>
</dbReference>
<dbReference type="Proteomes" id="UP000694542">
    <property type="component" value="Chromosome 2"/>
</dbReference>
<comment type="catalytic activity">
    <reaction evidence="7">
        <text>L-seryl-[protein] + ATP = O-phospho-L-seryl-[protein] + ADP + H(+)</text>
        <dbReference type="Rhea" id="RHEA:17989"/>
        <dbReference type="Rhea" id="RHEA-COMP:9863"/>
        <dbReference type="Rhea" id="RHEA-COMP:11604"/>
        <dbReference type="ChEBI" id="CHEBI:15378"/>
        <dbReference type="ChEBI" id="CHEBI:29999"/>
        <dbReference type="ChEBI" id="CHEBI:30616"/>
        <dbReference type="ChEBI" id="CHEBI:83421"/>
        <dbReference type="ChEBI" id="CHEBI:456216"/>
        <dbReference type="EC" id="2.7.11.1"/>
    </reaction>
</comment>
<keyword evidence="4 7" id="KW-0418">Kinase</keyword>
<keyword evidence="1 7" id="KW-0723">Serine/threonine-protein kinase</keyword>
<name>A0A8C0QFG5_CANLF</name>
<dbReference type="PROSITE" id="PS00108">
    <property type="entry name" value="PROTEIN_KINASE_ST"/>
    <property type="match status" value="1"/>
</dbReference>
<dbReference type="CDD" id="cd14132">
    <property type="entry name" value="STKc_CK2_alpha"/>
    <property type="match status" value="1"/>
</dbReference>
<evidence type="ECO:0000256" key="4">
    <source>
        <dbReference type="ARBA" id="ARBA00022777"/>
    </source>
</evidence>
<evidence type="ECO:0000313" key="10">
    <source>
        <dbReference type="Ensembl" id="ENSCAFP00040013513.1"/>
    </source>
</evidence>
<dbReference type="FunFam" id="1.10.510.10:FF:000059">
    <property type="entry name" value="Casein kinase II subunit alpha"/>
    <property type="match status" value="1"/>
</dbReference>
<dbReference type="SUPFAM" id="SSF56112">
    <property type="entry name" value="Protein kinase-like (PK-like)"/>
    <property type="match status" value="1"/>
</dbReference>
<evidence type="ECO:0000256" key="8">
    <source>
        <dbReference type="SAM" id="MobiDB-lite"/>
    </source>
</evidence>
<evidence type="ECO:0000256" key="2">
    <source>
        <dbReference type="ARBA" id="ARBA00022679"/>
    </source>
</evidence>
<protein>
    <recommendedName>
        <fullName evidence="7">Casein kinase II subunit alpha</fullName>
        <shortName evidence="7">CK II alpha</shortName>
        <ecNumber evidence="7">2.7.11.1</ecNumber>
    </recommendedName>
</protein>
<dbReference type="InterPro" id="IPR017441">
    <property type="entry name" value="Protein_kinase_ATP_BS"/>
</dbReference>
<sequence length="520" mass="58578">MLNGKPEESKHLFPPSTSCRIPKTVAINKITSVLTSTVHGHSEVTAAPLLQPDTLGDREVVQLTSEPPGPPAYLSSSTSSHSWIVGSSFSSPPCNSTTAVSESSSSVISAPQQPRQCRERPRAPSASGRASRGRRPPRGALPERPDACVRGGASAGSARRRASGLPPSFSSRRHHAATCRCCLRRASSAVGAVPSTVEELSSSLAELVVVTQEWNQGLAEPEAPTVRFYTDVCPARTRRAAAWRSVCPPWDGRRPSNQDDYQLVRKLGRGKYSEVFEAINITNNERVVVKILKQLYQILTDFDIRFYMYELLKALDYCHSKGIMHRDVKPHNVMIDHQQKKLRLIDWGLAEFYHPAQEYNVRVASRYFKGPELLVDYQMYDYSLDMWSLGCMLASMIFRKEPFFHGQDNYDQLVRIAKVLGTDELYGYLKKYHIDLDPHFNDILGQHSRKRWENFIHSENRHLVSPEALDLLDKLLRYDHQQRLTAKEAMEHPYFYPVVKEQSQPCADNAVLSSGLTAAR</sequence>
<dbReference type="InterPro" id="IPR011009">
    <property type="entry name" value="Kinase-like_dom_sf"/>
</dbReference>
<evidence type="ECO:0000256" key="6">
    <source>
        <dbReference type="PROSITE-ProRule" id="PRU10141"/>
    </source>
</evidence>
<gene>
    <name evidence="10" type="primary">CSNK2A2</name>
</gene>
<feature type="compositionally biased region" description="Low complexity" evidence="8">
    <location>
        <begin position="96"/>
        <end position="115"/>
    </location>
</feature>
<comment type="catalytic activity">
    <reaction evidence="7">
        <text>L-threonyl-[protein] + ATP = O-phospho-L-threonyl-[protein] + ADP + H(+)</text>
        <dbReference type="Rhea" id="RHEA:46608"/>
        <dbReference type="Rhea" id="RHEA-COMP:11060"/>
        <dbReference type="Rhea" id="RHEA-COMP:11605"/>
        <dbReference type="ChEBI" id="CHEBI:15378"/>
        <dbReference type="ChEBI" id="CHEBI:30013"/>
        <dbReference type="ChEBI" id="CHEBI:30616"/>
        <dbReference type="ChEBI" id="CHEBI:61977"/>
        <dbReference type="ChEBI" id="CHEBI:456216"/>
        <dbReference type="EC" id="2.7.11.1"/>
    </reaction>
</comment>
<dbReference type="Ensembl" id="ENSCAFT00040015593.1">
    <property type="protein sequence ID" value="ENSCAFP00040013513.1"/>
    <property type="gene ID" value="ENSCAFG00040008204.1"/>
</dbReference>
<feature type="binding site" evidence="6">
    <location>
        <position position="290"/>
    </location>
    <ligand>
        <name>ATP</name>
        <dbReference type="ChEBI" id="CHEBI:30616"/>
    </ligand>
</feature>
<dbReference type="PROSITE" id="PS50011">
    <property type="entry name" value="PROTEIN_KINASE_DOM"/>
    <property type="match status" value="1"/>
</dbReference>
<dbReference type="AlphaFoldDB" id="A0A8C0QFG5"/>
<dbReference type="InterPro" id="IPR000719">
    <property type="entry name" value="Prot_kinase_dom"/>
</dbReference>
<accession>A0A8C0QFG5</accession>
<dbReference type="PANTHER" id="PTHR24054">
    <property type="entry name" value="CASEIN KINASE II SUBUNIT ALPHA"/>
    <property type="match status" value="1"/>
</dbReference>
<dbReference type="GO" id="GO:0004674">
    <property type="term" value="F:protein serine/threonine kinase activity"/>
    <property type="evidence" value="ECO:0007669"/>
    <property type="project" value="UniProtKB-UniRule"/>
</dbReference>
<dbReference type="PROSITE" id="PS00107">
    <property type="entry name" value="PROTEIN_KINASE_ATP"/>
    <property type="match status" value="1"/>
</dbReference>
<evidence type="ECO:0000256" key="3">
    <source>
        <dbReference type="ARBA" id="ARBA00022741"/>
    </source>
</evidence>
<feature type="domain" description="Protein kinase" evidence="9">
    <location>
        <begin position="144"/>
        <end position="495"/>
    </location>
</feature>
<dbReference type="InterPro" id="IPR008271">
    <property type="entry name" value="Ser/Thr_kinase_AS"/>
</dbReference>
<reference evidence="10" key="1">
    <citation type="submission" date="2018-10" db="EMBL/GenBank/DDBJ databases">
        <title>De novo assembly of a Great Dane genome.</title>
        <authorList>
            <person name="Kidd J.M."/>
            <person name="Pendleton A.L."/>
            <person name="Shen F."/>
            <person name="Emery S."/>
        </authorList>
    </citation>
    <scope>NUCLEOTIDE SEQUENCE [LARGE SCALE GENOMIC DNA]</scope>
    <source>
        <strain evidence="10">Great Dane</strain>
    </source>
</reference>
<comment type="similarity">
    <text evidence="7">Belongs to the protein kinase superfamily. Ser/Thr protein kinase family. CK2 subfamily.</text>
</comment>
<dbReference type="Gene3D" id="3.30.200.20">
    <property type="entry name" value="Phosphorylase Kinase, domain 1"/>
    <property type="match status" value="1"/>
</dbReference>
<keyword evidence="7" id="KW-0539">Nucleus</keyword>
<dbReference type="SMART" id="SM00220">
    <property type="entry name" value="S_TKc"/>
    <property type="match status" value="1"/>
</dbReference>
<dbReference type="PANTHER" id="PTHR24054:SF34">
    <property type="entry name" value="CASEIN KINASE II SUBUNIT ALPHA"/>
    <property type="match status" value="1"/>
</dbReference>
<dbReference type="FunFam" id="3.30.200.20:FF:000088">
    <property type="entry name" value="Casein kinase II subunit alpha"/>
    <property type="match status" value="1"/>
</dbReference>
<proteinExistence type="inferred from homology"/>
<comment type="function">
    <text evidence="7">Catalytic subunit of a constitutively active serine/threonine-protein kinase complex that phosphorylates a large number of substrates containing acidic residues C-terminal to the phosphorylated serine or threonine.</text>
</comment>
<comment type="subcellular location">
    <subcellularLocation>
        <location evidence="7">Nucleus</location>
    </subcellularLocation>
</comment>
<keyword evidence="3 6" id="KW-0547">Nucleotide-binding</keyword>
<dbReference type="GO" id="GO:0005524">
    <property type="term" value="F:ATP binding"/>
    <property type="evidence" value="ECO:0007669"/>
    <property type="project" value="UniProtKB-UniRule"/>
</dbReference>
<keyword evidence="5 6" id="KW-0067">ATP-binding</keyword>
<evidence type="ECO:0000259" key="9">
    <source>
        <dbReference type="PROSITE" id="PS50011"/>
    </source>
</evidence>
<evidence type="ECO:0000256" key="1">
    <source>
        <dbReference type="ARBA" id="ARBA00022527"/>
    </source>
</evidence>
<feature type="region of interest" description="Disordered" evidence="8">
    <location>
        <begin position="94"/>
        <end position="169"/>
    </location>
</feature>
<dbReference type="GO" id="GO:0106310">
    <property type="term" value="F:protein serine kinase activity"/>
    <property type="evidence" value="ECO:0007669"/>
    <property type="project" value="UniProtKB-UniRule"/>
</dbReference>
<dbReference type="EC" id="2.7.11.1" evidence="7"/>